<keyword evidence="2" id="KW-1185">Reference proteome</keyword>
<gene>
    <name evidence="1" type="ORF">NCAST_20_04120</name>
</gene>
<dbReference type="AlphaFoldDB" id="U5E485"/>
<accession>U5E485</accession>
<proteinExistence type="predicted"/>
<evidence type="ECO:0000313" key="2">
    <source>
        <dbReference type="Proteomes" id="UP000017048"/>
    </source>
</evidence>
<comment type="caution">
    <text evidence="1">The sequence shown here is derived from an EMBL/GenBank/DDBJ whole genome shotgun (WGS) entry which is preliminary data.</text>
</comment>
<organism evidence="1 2">
    <name type="scientific">Nocardia asteroides NBRC 15531</name>
    <dbReference type="NCBI Taxonomy" id="1110697"/>
    <lineage>
        <taxon>Bacteria</taxon>
        <taxon>Bacillati</taxon>
        <taxon>Actinomycetota</taxon>
        <taxon>Actinomycetes</taxon>
        <taxon>Mycobacteriales</taxon>
        <taxon>Nocardiaceae</taxon>
        <taxon>Nocardia</taxon>
    </lineage>
</organism>
<sequence>MSEPKRVIVVDAANVIGSKADGWWRDRAGAARRLLGSIAGLVGRLPEATEVIVVLEGAAKGAVDGDEPTAPRMTVVLAERSGDDKIVEVVAAATGFEQLTVVTADRELRHRVEAYGADSVGPGWLRNQFE</sequence>
<dbReference type="RefSeq" id="WP_019049325.1">
    <property type="nucleotide sequence ID" value="NZ_BAFO02000020.1"/>
</dbReference>
<dbReference type="OrthoDB" id="3404294at2"/>
<name>U5E485_NOCAS</name>
<dbReference type="EMBL" id="BAFO02000020">
    <property type="protein sequence ID" value="GAD83842.1"/>
    <property type="molecule type" value="Genomic_DNA"/>
</dbReference>
<dbReference type="Proteomes" id="UP000017048">
    <property type="component" value="Unassembled WGS sequence"/>
</dbReference>
<evidence type="ECO:0008006" key="3">
    <source>
        <dbReference type="Google" id="ProtNLM"/>
    </source>
</evidence>
<dbReference type="STRING" id="1824.SAMN05444423_1011147"/>
<dbReference type="GeneID" id="91519811"/>
<protein>
    <recommendedName>
        <fullName evidence="3">NTP pyrophosphohydrolase</fullName>
    </recommendedName>
</protein>
<evidence type="ECO:0000313" key="1">
    <source>
        <dbReference type="EMBL" id="GAD83842.1"/>
    </source>
</evidence>
<dbReference type="eggNOG" id="COG0494">
    <property type="taxonomic scope" value="Bacteria"/>
</dbReference>
<reference evidence="1 2" key="1">
    <citation type="journal article" date="2014" name="BMC Genomics">
        <title>Genome based analysis of type-I polyketide synthase and nonribosomal peptide synthetase gene clusters in seven strains of five representative Nocardia species.</title>
        <authorList>
            <person name="Komaki H."/>
            <person name="Ichikawa N."/>
            <person name="Hosoyama A."/>
            <person name="Takahashi-Nakaguchi A."/>
            <person name="Matsuzawa T."/>
            <person name="Suzuki K."/>
            <person name="Fujita N."/>
            <person name="Gonoi T."/>
        </authorList>
    </citation>
    <scope>NUCLEOTIDE SEQUENCE [LARGE SCALE GENOMIC DNA]</scope>
    <source>
        <strain evidence="1 2">NBRC 15531</strain>
    </source>
</reference>